<protein>
    <recommendedName>
        <fullName evidence="2 7">Thioredoxin</fullName>
    </recommendedName>
</protein>
<sequence length="105" mass="12011">MKETCHGTFREDVLHKKGLVLVDFWAPWCAPCRMITPVLEEVAFDFSGKLDVLKLNVDESPELAKFYKIQSIPALILFKDGIPQEGAIGLRDRSYFEGLMEKYSE</sequence>
<dbReference type="GO" id="GO:0045454">
    <property type="term" value="P:cell redox homeostasis"/>
    <property type="evidence" value="ECO:0007669"/>
    <property type="project" value="TreeGrafter"/>
</dbReference>
<gene>
    <name evidence="12" type="ORF">SAMN05421804_11015</name>
</gene>
<dbReference type="RefSeq" id="WP_031577434.1">
    <property type="nucleotide sequence ID" value="NZ_FNDZ01000010.1"/>
</dbReference>
<evidence type="ECO:0000256" key="5">
    <source>
        <dbReference type="ARBA" id="ARBA00023157"/>
    </source>
</evidence>
<feature type="active site" description="Nucleophile" evidence="9">
    <location>
        <position position="29"/>
    </location>
</feature>
<dbReference type="EMBL" id="FNDZ01000010">
    <property type="protein sequence ID" value="SDJ22130.1"/>
    <property type="molecule type" value="Genomic_DNA"/>
</dbReference>
<dbReference type="PANTHER" id="PTHR45663:SF11">
    <property type="entry name" value="GEO12009P1"/>
    <property type="match status" value="1"/>
</dbReference>
<evidence type="ECO:0000256" key="10">
    <source>
        <dbReference type="PIRSR" id="PIRSR000077-4"/>
    </source>
</evidence>
<dbReference type="PANTHER" id="PTHR45663">
    <property type="entry name" value="GEO12009P1"/>
    <property type="match status" value="1"/>
</dbReference>
<dbReference type="PROSITE" id="PS00194">
    <property type="entry name" value="THIOREDOXIN_1"/>
    <property type="match status" value="1"/>
</dbReference>
<dbReference type="Pfam" id="PF00085">
    <property type="entry name" value="Thioredoxin"/>
    <property type="match status" value="1"/>
</dbReference>
<organism evidence="12 13">
    <name type="scientific">Proteiniclasticum ruminis</name>
    <dbReference type="NCBI Taxonomy" id="398199"/>
    <lineage>
        <taxon>Bacteria</taxon>
        <taxon>Bacillati</taxon>
        <taxon>Bacillota</taxon>
        <taxon>Clostridia</taxon>
        <taxon>Eubacteriales</taxon>
        <taxon>Clostridiaceae</taxon>
        <taxon>Proteiniclasticum</taxon>
    </lineage>
</organism>
<feature type="site" description="Contributes to redox potential value" evidence="9">
    <location>
        <position position="30"/>
    </location>
</feature>
<evidence type="ECO:0000256" key="7">
    <source>
        <dbReference type="NCBIfam" id="TIGR01068"/>
    </source>
</evidence>
<feature type="domain" description="Thioredoxin" evidence="11">
    <location>
        <begin position="1"/>
        <end position="105"/>
    </location>
</feature>
<keyword evidence="4" id="KW-0249">Electron transport</keyword>
<dbReference type="InterPro" id="IPR013766">
    <property type="entry name" value="Thioredoxin_domain"/>
</dbReference>
<keyword evidence="6 10" id="KW-0676">Redox-active center</keyword>
<dbReference type="InterPro" id="IPR005746">
    <property type="entry name" value="Thioredoxin"/>
</dbReference>
<name>A0A1G8S0F2_9CLOT</name>
<comment type="similarity">
    <text evidence="1 8">Belongs to the thioredoxin family.</text>
</comment>
<dbReference type="AlphaFoldDB" id="A0A1G8S0F2"/>
<evidence type="ECO:0000256" key="3">
    <source>
        <dbReference type="ARBA" id="ARBA00022448"/>
    </source>
</evidence>
<dbReference type="Gene3D" id="3.40.30.10">
    <property type="entry name" value="Glutaredoxin"/>
    <property type="match status" value="1"/>
</dbReference>
<evidence type="ECO:0000313" key="12">
    <source>
        <dbReference type="EMBL" id="SDJ22130.1"/>
    </source>
</evidence>
<evidence type="ECO:0000256" key="4">
    <source>
        <dbReference type="ARBA" id="ARBA00022982"/>
    </source>
</evidence>
<dbReference type="FunFam" id="3.40.30.10:FF:000001">
    <property type="entry name" value="Thioredoxin"/>
    <property type="match status" value="1"/>
</dbReference>
<reference evidence="12 13" key="1">
    <citation type="submission" date="2016-10" db="EMBL/GenBank/DDBJ databases">
        <authorList>
            <person name="de Groot N.N."/>
        </authorList>
    </citation>
    <scope>NUCLEOTIDE SEQUENCE [LARGE SCALE GENOMIC DNA]</scope>
    <source>
        <strain evidence="12 13">CGMCC 1.5058</strain>
    </source>
</reference>
<evidence type="ECO:0000256" key="1">
    <source>
        <dbReference type="ARBA" id="ARBA00008987"/>
    </source>
</evidence>
<keyword evidence="5 10" id="KW-1015">Disulfide bond</keyword>
<dbReference type="InterPro" id="IPR036249">
    <property type="entry name" value="Thioredoxin-like_sf"/>
</dbReference>
<keyword evidence="3" id="KW-0813">Transport</keyword>
<feature type="active site" description="Nucleophile" evidence="9">
    <location>
        <position position="32"/>
    </location>
</feature>
<evidence type="ECO:0000259" key="11">
    <source>
        <dbReference type="PROSITE" id="PS51352"/>
    </source>
</evidence>
<feature type="site" description="Contributes to redox potential value" evidence="9">
    <location>
        <position position="31"/>
    </location>
</feature>
<evidence type="ECO:0000256" key="2">
    <source>
        <dbReference type="ARBA" id="ARBA00020570"/>
    </source>
</evidence>
<dbReference type="InterPro" id="IPR017937">
    <property type="entry name" value="Thioredoxin_CS"/>
</dbReference>
<dbReference type="PRINTS" id="PR00421">
    <property type="entry name" value="THIOREDOXIN"/>
</dbReference>
<dbReference type="Proteomes" id="UP000183255">
    <property type="component" value="Unassembled WGS sequence"/>
</dbReference>
<dbReference type="GO" id="GO:0005829">
    <property type="term" value="C:cytosol"/>
    <property type="evidence" value="ECO:0007669"/>
    <property type="project" value="TreeGrafter"/>
</dbReference>
<evidence type="ECO:0000313" key="13">
    <source>
        <dbReference type="Proteomes" id="UP000183255"/>
    </source>
</evidence>
<dbReference type="PIRSF" id="PIRSF000077">
    <property type="entry name" value="Thioredoxin"/>
    <property type="match status" value="1"/>
</dbReference>
<dbReference type="NCBIfam" id="TIGR01068">
    <property type="entry name" value="thioredoxin"/>
    <property type="match status" value="1"/>
</dbReference>
<dbReference type="PROSITE" id="PS51352">
    <property type="entry name" value="THIOREDOXIN_2"/>
    <property type="match status" value="1"/>
</dbReference>
<evidence type="ECO:0000256" key="8">
    <source>
        <dbReference type="PIRNR" id="PIRNR000077"/>
    </source>
</evidence>
<evidence type="ECO:0000256" key="6">
    <source>
        <dbReference type="ARBA" id="ARBA00023284"/>
    </source>
</evidence>
<evidence type="ECO:0000256" key="9">
    <source>
        <dbReference type="PIRSR" id="PIRSR000077-1"/>
    </source>
</evidence>
<feature type="disulfide bond" description="Redox-active" evidence="10">
    <location>
        <begin position="29"/>
        <end position="32"/>
    </location>
</feature>
<proteinExistence type="inferred from homology"/>
<feature type="site" description="Deprotonates C-terminal active site Cys" evidence="9">
    <location>
        <position position="23"/>
    </location>
</feature>
<accession>A0A1G8S0F2</accession>
<dbReference type="CDD" id="cd02947">
    <property type="entry name" value="TRX_family"/>
    <property type="match status" value="1"/>
</dbReference>
<dbReference type="SUPFAM" id="SSF52833">
    <property type="entry name" value="Thioredoxin-like"/>
    <property type="match status" value="1"/>
</dbReference>
<dbReference type="GO" id="GO:0015035">
    <property type="term" value="F:protein-disulfide reductase activity"/>
    <property type="evidence" value="ECO:0007669"/>
    <property type="project" value="UniProtKB-UniRule"/>
</dbReference>